<evidence type="ECO:0000313" key="5">
    <source>
        <dbReference type="Proteomes" id="UP000295681"/>
    </source>
</evidence>
<dbReference type="InterPro" id="IPR003607">
    <property type="entry name" value="HD/PDEase_dom"/>
</dbReference>
<dbReference type="PANTHER" id="PTHR30005:SF0">
    <property type="entry name" value="RETROGRADE REGULATION PROTEIN 2"/>
    <property type="match status" value="1"/>
</dbReference>
<dbReference type="STRING" id="907931.GCA_000165675_01258"/>
<name>A0A4R5N9G8_9LACO</name>
<dbReference type="GO" id="GO:0016462">
    <property type="term" value="F:pyrophosphatase activity"/>
    <property type="evidence" value="ECO:0007669"/>
    <property type="project" value="TreeGrafter"/>
</dbReference>
<evidence type="ECO:0000313" key="4">
    <source>
        <dbReference type="EMBL" id="TDG68770.1"/>
    </source>
</evidence>
<dbReference type="SUPFAM" id="SSF53067">
    <property type="entry name" value="Actin-like ATPase domain"/>
    <property type="match status" value="1"/>
</dbReference>
<organism evidence="4 5">
    <name type="scientific">Leuconostoc fallax</name>
    <dbReference type="NCBI Taxonomy" id="1251"/>
    <lineage>
        <taxon>Bacteria</taxon>
        <taxon>Bacillati</taxon>
        <taxon>Bacillota</taxon>
        <taxon>Bacilli</taxon>
        <taxon>Lactobacillales</taxon>
        <taxon>Lactobacillaceae</taxon>
        <taxon>Leuconostoc</taxon>
    </lineage>
</organism>
<dbReference type="RefSeq" id="WP_010007446.1">
    <property type="nucleotide sequence ID" value="NZ_JAGYGP010000002.1"/>
</dbReference>
<dbReference type="Pfam" id="PF02541">
    <property type="entry name" value="Ppx-GppA"/>
    <property type="match status" value="1"/>
</dbReference>
<comment type="similarity">
    <text evidence="1">Belongs to the GppA/Ppx family.</text>
</comment>
<dbReference type="EMBL" id="PUFI01000009">
    <property type="protein sequence ID" value="TDG68770.1"/>
    <property type="molecule type" value="Genomic_DNA"/>
</dbReference>
<dbReference type="PANTHER" id="PTHR30005">
    <property type="entry name" value="EXOPOLYPHOSPHATASE"/>
    <property type="match status" value="1"/>
</dbReference>
<dbReference type="AlphaFoldDB" id="A0A4R5N9G8"/>
<evidence type="ECO:0000256" key="1">
    <source>
        <dbReference type="ARBA" id="ARBA00007125"/>
    </source>
</evidence>
<gene>
    <name evidence="4" type="ORF">C5L23_000689</name>
</gene>
<proteinExistence type="inferred from homology"/>
<evidence type="ECO:0008006" key="6">
    <source>
        <dbReference type="Google" id="ProtNLM"/>
    </source>
</evidence>
<feature type="domain" description="Ppx/GppA phosphatase C-terminal" evidence="3">
    <location>
        <begin position="313"/>
        <end position="459"/>
    </location>
</feature>
<dbReference type="SUPFAM" id="SSF109604">
    <property type="entry name" value="HD-domain/PDEase-like"/>
    <property type="match status" value="1"/>
</dbReference>
<keyword evidence="5" id="KW-1185">Reference proteome</keyword>
<dbReference type="InterPro" id="IPR048950">
    <property type="entry name" value="Ppx_GppA_C"/>
</dbReference>
<evidence type="ECO:0000259" key="2">
    <source>
        <dbReference type="Pfam" id="PF02541"/>
    </source>
</evidence>
<dbReference type="InterPro" id="IPR043129">
    <property type="entry name" value="ATPase_NBD"/>
</dbReference>
<dbReference type="CDD" id="cd00077">
    <property type="entry name" value="HDc"/>
    <property type="match status" value="1"/>
</dbReference>
<comment type="caution">
    <text evidence="4">The sequence shown here is derived from an EMBL/GenBank/DDBJ whole genome shotgun (WGS) entry which is preliminary data.</text>
</comment>
<protein>
    <recommendedName>
        <fullName evidence="6">HD domain-containing protein</fullName>
    </recommendedName>
</protein>
<reference evidence="4 5" key="1">
    <citation type="journal article" date="2019" name="Appl. Microbiol. Biotechnol.">
        <title>Uncovering carbohydrate metabolism through a genotype-phenotype association study of 56 lactic acid bacteria genomes.</title>
        <authorList>
            <person name="Buron-Moles G."/>
            <person name="Chailyan A."/>
            <person name="Dolejs I."/>
            <person name="Forster J."/>
            <person name="Miks M.H."/>
        </authorList>
    </citation>
    <scope>NUCLEOTIDE SEQUENCE [LARGE SCALE GENOMIC DNA]</scope>
    <source>
        <strain evidence="4 5">ATCC 700006</strain>
    </source>
</reference>
<dbReference type="InterPro" id="IPR050273">
    <property type="entry name" value="GppA/Ppx_hydrolase"/>
</dbReference>
<evidence type="ECO:0000259" key="3">
    <source>
        <dbReference type="Pfam" id="PF21447"/>
    </source>
</evidence>
<dbReference type="Gene3D" id="1.10.3210.10">
    <property type="entry name" value="Hypothetical protein af1432"/>
    <property type="match status" value="1"/>
</dbReference>
<dbReference type="Proteomes" id="UP000295681">
    <property type="component" value="Unassembled WGS sequence"/>
</dbReference>
<dbReference type="InterPro" id="IPR003695">
    <property type="entry name" value="Ppx_GppA_N"/>
</dbReference>
<feature type="domain" description="Ppx/GppA phosphatase N-terminal" evidence="2">
    <location>
        <begin position="35"/>
        <end position="117"/>
    </location>
</feature>
<dbReference type="Pfam" id="PF21447">
    <property type="entry name" value="Ppx-GppA_III"/>
    <property type="match status" value="1"/>
</dbReference>
<accession>A0A4R5N9G8</accession>
<dbReference type="Gene3D" id="3.30.420.150">
    <property type="entry name" value="Exopolyphosphatase. Domain 2"/>
    <property type="match status" value="1"/>
</dbReference>
<dbReference type="Gene3D" id="3.30.420.40">
    <property type="match status" value="1"/>
</dbReference>
<sequence>MVKHFIGNILLSSNMAELQISNQSGKIIEAVKRNLTEVDLRKSKQKFSPDLVQRTLEQLQRFNQLLRDYGVIEVYLFGTERLSRIVNAVYLVDQIESETGLRLKWLNANQESYYRQIAMRANGDNINDMLAQNVFVMGMTSDRLDLGYYEAQQFRFNQHSAIGPIRLAQTINQLAVETVDQMAFTNEYISSKMADFWHMLPEHQKSETLIIQGSEMLQKILLSDQASSTFLNQQHLDTLLHDFNLMSDQAVSDSYHIEVSQVPFALTEMLLVEHVRQAIGAKQIYIVRLNVLDGIVANLSRHQNGEKDIMTAARGISDRYLVERQHRDVVLDFAWQLFDRLKRVHRLENRDRLLLGVAALVHDVGSFINSQRHYQYSEEILKGIDFYGLSTTEQRMIAAIARYHSAEVPDSNLQEVQEFSPVQRIRIAKLSALLRLADALDDSRRQKITKLSISLKDQNIVVVASSEQDLQLEILVFNQKARFFESVFGRAVKLKQRRQHFS</sequence>